<protein>
    <submittedName>
        <fullName evidence="1">Uncharacterized protein</fullName>
    </submittedName>
</protein>
<organism evidence="1 2">
    <name type="scientific">Stylosanthes scabra</name>
    <dbReference type="NCBI Taxonomy" id="79078"/>
    <lineage>
        <taxon>Eukaryota</taxon>
        <taxon>Viridiplantae</taxon>
        <taxon>Streptophyta</taxon>
        <taxon>Embryophyta</taxon>
        <taxon>Tracheophyta</taxon>
        <taxon>Spermatophyta</taxon>
        <taxon>Magnoliopsida</taxon>
        <taxon>eudicotyledons</taxon>
        <taxon>Gunneridae</taxon>
        <taxon>Pentapetalae</taxon>
        <taxon>rosids</taxon>
        <taxon>fabids</taxon>
        <taxon>Fabales</taxon>
        <taxon>Fabaceae</taxon>
        <taxon>Papilionoideae</taxon>
        <taxon>50 kb inversion clade</taxon>
        <taxon>dalbergioids sensu lato</taxon>
        <taxon>Dalbergieae</taxon>
        <taxon>Pterocarpus clade</taxon>
        <taxon>Stylosanthes</taxon>
    </lineage>
</organism>
<name>A0ABU6SSE3_9FABA</name>
<dbReference type="EMBL" id="JASCZI010061452">
    <property type="protein sequence ID" value="MED6138738.1"/>
    <property type="molecule type" value="Genomic_DNA"/>
</dbReference>
<gene>
    <name evidence="1" type="ORF">PIB30_077321</name>
</gene>
<evidence type="ECO:0000313" key="2">
    <source>
        <dbReference type="Proteomes" id="UP001341840"/>
    </source>
</evidence>
<sequence>MKFITDKGKVGVLRGDKQEAEKCHNASLHISKEQLPKLKKPDGAKGCLLVDLEPPEKKVHERPKPEGDLQQVHVGQHSEQVTDATNSFVTIRQVNRIKRVSDTLFLSFGVVPTPRRGLPGYDSGRLGADSGSLGVKLFCCNFPRVVLGSNQLSTIDAYIPNRSPRRKLSNAIGIR</sequence>
<reference evidence="1 2" key="1">
    <citation type="journal article" date="2023" name="Plants (Basel)">
        <title>Bridging the Gap: Combining Genomics and Transcriptomics Approaches to Understand Stylosanthes scabra, an Orphan Legume from the Brazilian Caatinga.</title>
        <authorList>
            <person name="Ferreira-Neto J.R.C."/>
            <person name="da Silva M.D."/>
            <person name="Binneck E."/>
            <person name="de Melo N.F."/>
            <person name="da Silva R.H."/>
            <person name="de Melo A.L.T.M."/>
            <person name="Pandolfi V."/>
            <person name="Bustamante F.O."/>
            <person name="Brasileiro-Vidal A.C."/>
            <person name="Benko-Iseppon A.M."/>
        </authorList>
    </citation>
    <scope>NUCLEOTIDE SEQUENCE [LARGE SCALE GENOMIC DNA]</scope>
    <source>
        <tissue evidence="1">Leaves</tissue>
    </source>
</reference>
<dbReference type="Proteomes" id="UP001341840">
    <property type="component" value="Unassembled WGS sequence"/>
</dbReference>
<accession>A0ABU6SSE3</accession>
<evidence type="ECO:0000313" key="1">
    <source>
        <dbReference type="EMBL" id="MED6138738.1"/>
    </source>
</evidence>
<keyword evidence="2" id="KW-1185">Reference proteome</keyword>
<proteinExistence type="predicted"/>
<comment type="caution">
    <text evidence="1">The sequence shown here is derived from an EMBL/GenBank/DDBJ whole genome shotgun (WGS) entry which is preliminary data.</text>
</comment>